<evidence type="ECO:0000313" key="10">
    <source>
        <dbReference type="Proteomes" id="UP001162640"/>
    </source>
</evidence>
<dbReference type="SMART" id="SM01202">
    <property type="entry name" value="FerI"/>
    <property type="match status" value="1"/>
</dbReference>
<evidence type="ECO:0000256" key="4">
    <source>
        <dbReference type="ARBA" id="ARBA00022989"/>
    </source>
</evidence>
<dbReference type="PANTHER" id="PTHR12546:SF33">
    <property type="entry name" value="SPERM VESICLE FUSION PROTEIN FER-1"/>
    <property type="match status" value="1"/>
</dbReference>
<keyword evidence="3" id="KW-0677">Repeat</keyword>
<comment type="caution">
    <text evidence="9">The sequence shown here is derived from an EMBL/GenBank/DDBJ whole genome shotgun (WGS) entry which is preliminary data.</text>
</comment>
<feature type="region of interest" description="Disordered" evidence="6">
    <location>
        <begin position="1275"/>
        <end position="1300"/>
    </location>
</feature>
<evidence type="ECO:0000256" key="3">
    <source>
        <dbReference type="ARBA" id="ARBA00022737"/>
    </source>
</evidence>
<feature type="domain" description="C2" evidence="8">
    <location>
        <begin position="152"/>
        <end position="272"/>
    </location>
</feature>
<evidence type="ECO:0000256" key="7">
    <source>
        <dbReference type="SAM" id="Phobius"/>
    </source>
</evidence>
<comment type="subcellular location">
    <subcellularLocation>
        <location evidence="1">Membrane</location>
        <topology evidence="1">Single-pass membrane protein</topology>
    </subcellularLocation>
</comment>
<feature type="domain" description="C2" evidence="8">
    <location>
        <begin position="1354"/>
        <end position="1479"/>
    </location>
</feature>
<dbReference type="InterPro" id="IPR037724">
    <property type="entry name" value="C2E_Ferlin"/>
</dbReference>
<organism evidence="9 10">
    <name type="scientific">Triparma laevis f. inornata</name>
    <dbReference type="NCBI Taxonomy" id="1714386"/>
    <lineage>
        <taxon>Eukaryota</taxon>
        <taxon>Sar</taxon>
        <taxon>Stramenopiles</taxon>
        <taxon>Ochrophyta</taxon>
        <taxon>Bolidophyceae</taxon>
        <taxon>Parmales</taxon>
        <taxon>Triparmaceae</taxon>
        <taxon>Triparma</taxon>
    </lineage>
</organism>
<dbReference type="GO" id="GO:0016020">
    <property type="term" value="C:membrane"/>
    <property type="evidence" value="ECO:0007669"/>
    <property type="project" value="UniProtKB-SubCell"/>
</dbReference>
<dbReference type="CDD" id="cd04037">
    <property type="entry name" value="C2E_Ferlin"/>
    <property type="match status" value="1"/>
</dbReference>
<evidence type="ECO:0000256" key="5">
    <source>
        <dbReference type="ARBA" id="ARBA00023136"/>
    </source>
</evidence>
<evidence type="ECO:0000259" key="8">
    <source>
        <dbReference type="PROSITE" id="PS50004"/>
    </source>
</evidence>
<feature type="compositionally biased region" description="Basic and acidic residues" evidence="6">
    <location>
        <begin position="1749"/>
        <end position="1761"/>
    </location>
</feature>
<name>A0A9W7B0M9_9STRA</name>
<evidence type="ECO:0000256" key="2">
    <source>
        <dbReference type="ARBA" id="ARBA00022692"/>
    </source>
</evidence>
<keyword evidence="4 7" id="KW-1133">Transmembrane helix</keyword>
<sequence length="1927" mass="217737">MSSRLLSVTVVQATLETEATVACTVKLLDLALREIGKKESFKTKAGKKGKTVDFPTHKFELGSTYNLSRPDSLPHLQLELVTSTTISSSKSLGKISIPLDTIDQTTEPQDSVYSVMGVGGNESSLIASLRVVLEWSEGLQEDIVGGMKAMSKAEEIIEELPEHADELPNELTVSILRAKDLLIMDSALMGKGSSDPRVVVVVGSEKNKTEVMHKNLNPVWNEKFTFQINDLESSIAITVEDEDFGGVSSDFMGKVIVPLLQLQSKKPVRAWKRLGNKAAKTDSTKRGEIEILLHWKYNPDVKTRKQSSFGGAFMKSFMDAEESDEEAESDPAAMDVTPQTDEEIAKEKAEKEETEKKLREEIGDIQIKSGDYQLQVHIIEVRDLKAEDSTGLSDPVCYVEAFNQKQNTPVKEKCLSAVFDERFIFNYRDMDKDTFDAGQIRVNVMDADFGKRNDMIGSFVVDASLIYFRPKHEFYRQWVALVDDTSVADTGVQGYLKLSISVIGPGDKMVVHDEESDKKMEKEREEKEGIKASIPPTVKRKTMWLVTTIFRAEYLPVMDSGAFTTNGIDAFFQVECGTAMKRTRKNKVLGERASLNPIWNSELWIPVTLPIMSDVVRYTVWDWDRMSNSLVSTATEKFNALNSDSNKKTAPHWKNLYGAQIRGYSAGINLGGGKDWKGHYNKYPGNAPHYRGRILVSERIVEEEEAPKNGDGSAREITPFRLKLKQGIKQSQQPPQETYKFRAMIISGTEIPIVKRGLHTRKMQIKIQCGRNEIYSARTENKNGVCEWNEMVESEAFIYPKDLDQCPDIVVSICKGKDVETIPMAYKRFKFRDIVESNFTADADWILFEEDKALNLLEDGQFPGSALIRLGAGLADDADRTHHDWEAALNASRRKTAYQLRCHIYQARSLPASDANGLMDPYFKLNFNGQQFEAKYAKKCKNGRKDYQVPKMLRKKTCDPLWYGTICFDTELPEPQFFPQVNFQLYDWDGFSGFDKDDYNGCFNAQLSEDNIYDDAETDPEDFKPQWYSLMMEEEGDSEGEVLAFFQLVKKRAPEVTLPEPKSIEPSIEKGSLKEAVVEIVAIGCRDLSPYNMMAMQFPKVEFTVDSKEGSIIESTDKSKRPNGANPNFLQRMVFECKLPKDPIFAPPITVKLYDYRLAGLSQPICGVSKIDLGKKLPWAEGYVNPSLAGRRKDVRAASTGVEISKTVKKKKKVNGKVVIEEEEKKVEENLDDSISPVAPLLPKEIKNAIEEKLEAPDTGAGVFGALKHIKAPPPKEVVETKGKSRASVLDNGGMPQILGDREMSDEDMLAEIEKHEMMDDQTTRYMVGREKLPGELEELFPNSPFENFSLYRGQGKSRKEIGIFKGLIRVVAKDKSKKTGLSLAAMDMGMFGRPGKSDPYLKVNVGDDKFNDKKNYISDATDVDFYKCVELHTELPGAGQLEIEVMDYDAFGSDDLIGKNVIDLEDRWFDDRWKALGSENYCKEPGKMRWNTKPLERRSLFTDTKNTEQGKIECYVDIMPTPVAEIFPPDDVALPPTQTFEVRVVVWRAREMVSMDVMEDMNDLYFVGWVEGSKKQSTDIHWRARNGKGSFNWRMKFDVELGHNTQAMKFPYLHLQAWDKDLLKFSDCIAESFIDLGNNFKRAYKKNQTIEVYKKRNLKRKLESIRYSKAQEEKRKKKEDEKRRVEEAKQEEERLIAAINEGGGKSDENTPLKGSKAKTRTASALSDARERASSLANQFSNKEIKRRKNEEYKKKKEIANSKRQRSAQADKDELENLLGSMKELCGVGEDPPNSTWVNLIRKDFETGEDEDVGQVAISVSIIPKNMADSNPAGFGRKEPNNDPYLPAPSGRLKFTLNPFSMGTQLFGPAICAKIACVCCCIFGVLLTYFIAPYINIIISLSNKMPMNFKILLHFVNSSIILFNHFL</sequence>
<accession>A0A9W7B0M9</accession>
<feature type="compositionally biased region" description="Acidic residues" evidence="6">
    <location>
        <begin position="320"/>
        <end position="329"/>
    </location>
</feature>
<feature type="domain" description="C2" evidence="8">
    <location>
        <begin position="526"/>
        <end position="654"/>
    </location>
</feature>
<feature type="domain" description="C2" evidence="8">
    <location>
        <begin position="350"/>
        <end position="479"/>
    </location>
</feature>
<dbReference type="SUPFAM" id="SSF49562">
    <property type="entry name" value="C2 domain (Calcium/lipid-binding domain, CaLB)"/>
    <property type="match status" value="7"/>
</dbReference>
<feature type="region of interest" description="Disordered" evidence="6">
    <location>
        <begin position="1670"/>
        <end position="1771"/>
    </location>
</feature>
<dbReference type="Proteomes" id="UP001162640">
    <property type="component" value="Unassembled WGS sequence"/>
</dbReference>
<dbReference type="Gene3D" id="2.60.40.150">
    <property type="entry name" value="C2 domain"/>
    <property type="match status" value="6"/>
</dbReference>
<keyword evidence="5 7" id="KW-0472">Membrane</keyword>
<dbReference type="EMBL" id="BLQM01000273">
    <property type="protein sequence ID" value="GMH79951.1"/>
    <property type="molecule type" value="Genomic_DNA"/>
</dbReference>
<dbReference type="InterPro" id="IPR000008">
    <property type="entry name" value="C2_dom"/>
</dbReference>
<dbReference type="PROSITE" id="PS50004">
    <property type="entry name" value="C2"/>
    <property type="match status" value="6"/>
</dbReference>
<proteinExistence type="predicted"/>
<feature type="compositionally biased region" description="Basic and acidic residues" evidence="6">
    <location>
        <begin position="1670"/>
        <end position="1696"/>
    </location>
</feature>
<feature type="region of interest" description="Disordered" evidence="6">
    <location>
        <begin position="320"/>
        <end position="343"/>
    </location>
</feature>
<reference evidence="10" key="1">
    <citation type="journal article" date="2023" name="Commun. Biol.">
        <title>Genome analysis of Parmales, the sister group of diatoms, reveals the evolutionary specialization of diatoms from phago-mixotrophs to photoautotrophs.</title>
        <authorList>
            <person name="Ban H."/>
            <person name="Sato S."/>
            <person name="Yoshikawa S."/>
            <person name="Yamada K."/>
            <person name="Nakamura Y."/>
            <person name="Ichinomiya M."/>
            <person name="Sato N."/>
            <person name="Blanc-Mathieu R."/>
            <person name="Endo H."/>
            <person name="Kuwata A."/>
            <person name="Ogata H."/>
        </authorList>
    </citation>
    <scope>NUCLEOTIDE SEQUENCE [LARGE SCALE GENOMIC DNA]</scope>
</reference>
<evidence type="ECO:0000256" key="6">
    <source>
        <dbReference type="SAM" id="MobiDB-lite"/>
    </source>
</evidence>
<protein>
    <recommendedName>
        <fullName evidence="8">C2 domain-containing protein</fullName>
    </recommendedName>
</protein>
<dbReference type="SMART" id="SM00239">
    <property type="entry name" value="C2"/>
    <property type="match status" value="6"/>
</dbReference>
<feature type="domain" description="C2" evidence="8">
    <location>
        <begin position="881"/>
        <end position="1028"/>
    </location>
</feature>
<dbReference type="GO" id="GO:0007009">
    <property type="term" value="P:plasma membrane organization"/>
    <property type="evidence" value="ECO:0007669"/>
    <property type="project" value="TreeGrafter"/>
</dbReference>
<feature type="transmembrane region" description="Helical" evidence="7">
    <location>
        <begin position="1866"/>
        <end position="1895"/>
    </location>
</feature>
<dbReference type="PANTHER" id="PTHR12546">
    <property type="entry name" value="FER-1-LIKE"/>
    <property type="match status" value="1"/>
</dbReference>
<gene>
    <name evidence="9" type="ORF">TL16_g08334</name>
</gene>
<feature type="domain" description="C2" evidence="8">
    <location>
        <begin position="1523"/>
        <end position="1651"/>
    </location>
</feature>
<evidence type="ECO:0000256" key="1">
    <source>
        <dbReference type="ARBA" id="ARBA00004167"/>
    </source>
</evidence>
<dbReference type="Pfam" id="PF00168">
    <property type="entry name" value="C2"/>
    <property type="match status" value="7"/>
</dbReference>
<evidence type="ECO:0000313" key="9">
    <source>
        <dbReference type="EMBL" id="GMH79951.1"/>
    </source>
</evidence>
<dbReference type="InterPro" id="IPR037721">
    <property type="entry name" value="Ferlin"/>
</dbReference>
<dbReference type="InterPro" id="IPR012968">
    <property type="entry name" value="FerIin_dom"/>
</dbReference>
<keyword evidence="2 7" id="KW-0812">Transmembrane</keyword>
<dbReference type="InterPro" id="IPR035892">
    <property type="entry name" value="C2_domain_sf"/>
</dbReference>